<dbReference type="AlphaFoldDB" id="A0A9Q1BRY8"/>
<dbReference type="Proteomes" id="UP001152320">
    <property type="component" value="Chromosome 12"/>
</dbReference>
<evidence type="ECO:0000313" key="2">
    <source>
        <dbReference type="EMBL" id="KAJ8031702.1"/>
    </source>
</evidence>
<organism evidence="2 3">
    <name type="scientific">Holothuria leucospilota</name>
    <name type="common">Black long sea cucumber</name>
    <name type="synonym">Mertensiothuria leucospilota</name>
    <dbReference type="NCBI Taxonomy" id="206669"/>
    <lineage>
        <taxon>Eukaryota</taxon>
        <taxon>Metazoa</taxon>
        <taxon>Echinodermata</taxon>
        <taxon>Eleutherozoa</taxon>
        <taxon>Echinozoa</taxon>
        <taxon>Holothuroidea</taxon>
        <taxon>Aspidochirotacea</taxon>
        <taxon>Aspidochirotida</taxon>
        <taxon>Holothuriidae</taxon>
        <taxon>Holothuria</taxon>
    </lineage>
</organism>
<accession>A0A9Q1BRY8</accession>
<keyword evidence="3" id="KW-1185">Reference proteome</keyword>
<comment type="caution">
    <text evidence="2">The sequence shown here is derived from an EMBL/GenBank/DDBJ whole genome shotgun (WGS) entry which is preliminary data.</text>
</comment>
<sequence length="165" mass="17460">MAYVGLLTVGVYLALFLTGELTNVRALQCYRKIEYSCPLGVCSLIKLPSGIETGITECAPHENRCGWITGDISASVLGTGSVSVSVSAAGCVIGESSECIDTDDIQDLFPLVMTGINLINSAPSVSVQVDTFEACLCDENLCNSTVKCTLSVSLIITSFLFNLIF</sequence>
<feature type="signal peptide" evidence="1">
    <location>
        <begin position="1"/>
        <end position="26"/>
    </location>
</feature>
<gene>
    <name evidence="2" type="ORF">HOLleu_24978</name>
</gene>
<evidence type="ECO:0000313" key="3">
    <source>
        <dbReference type="Proteomes" id="UP001152320"/>
    </source>
</evidence>
<feature type="chain" id="PRO_5040223244" evidence="1">
    <location>
        <begin position="27"/>
        <end position="165"/>
    </location>
</feature>
<name>A0A9Q1BRY8_HOLLE</name>
<keyword evidence="1" id="KW-0732">Signal</keyword>
<evidence type="ECO:0000256" key="1">
    <source>
        <dbReference type="SAM" id="SignalP"/>
    </source>
</evidence>
<dbReference type="EMBL" id="JAIZAY010000012">
    <property type="protein sequence ID" value="KAJ8031702.1"/>
    <property type="molecule type" value="Genomic_DNA"/>
</dbReference>
<protein>
    <submittedName>
        <fullName evidence="2">Uncharacterized protein</fullName>
    </submittedName>
</protein>
<reference evidence="2" key="1">
    <citation type="submission" date="2021-10" db="EMBL/GenBank/DDBJ databases">
        <title>Tropical sea cucumber genome reveals ecological adaptation and Cuvierian tubules defense mechanism.</title>
        <authorList>
            <person name="Chen T."/>
        </authorList>
    </citation>
    <scope>NUCLEOTIDE SEQUENCE</scope>
    <source>
        <strain evidence="2">Nanhai2018</strain>
        <tissue evidence="2">Muscle</tissue>
    </source>
</reference>
<proteinExistence type="predicted"/>